<evidence type="ECO:0008006" key="4">
    <source>
        <dbReference type="Google" id="ProtNLM"/>
    </source>
</evidence>
<feature type="region of interest" description="Disordered" evidence="1">
    <location>
        <begin position="18"/>
        <end position="46"/>
    </location>
</feature>
<dbReference type="Proteomes" id="UP000707071">
    <property type="component" value="Unassembled WGS sequence"/>
</dbReference>
<name>A0A9P7QDK2_9HYPO</name>
<gene>
    <name evidence="2" type="ORF">E4U09_005513</name>
</gene>
<accession>A0A9P7QDK2</accession>
<keyword evidence="3" id="KW-1185">Reference proteome</keyword>
<evidence type="ECO:0000313" key="3">
    <source>
        <dbReference type="Proteomes" id="UP000707071"/>
    </source>
</evidence>
<evidence type="ECO:0000256" key="1">
    <source>
        <dbReference type="SAM" id="MobiDB-lite"/>
    </source>
</evidence>
<sequence>MSRPSRIMERLQPLTQTTLSSGLSSSLQLPSSPLPPTAREKGKGKARLKGDVYHVHLAPPFIHSSAGKERLSNNMSTFTYQGDVFVRDKVLDPMKYRKSTSIAWKYGEAVVKKDYPRSELKWYCYCCERDNRGQGLPGAPGGFKNRHLEDIHGYDKDTNTFRNIPRDNNNNDAGVSKPLLRRTEIFRKHLINFFIRSHSSFFMIENESFLVK</sequence>
<reference evidence="2 3" key="1">
    <citation type="journal article" date="2020" name="bioRxiv">
        <title>Whole genome comparisons of ergot fungi reveals the divergence and evolution of species within the genus Claviceps are the result of varying mechanisms driving genome evolution and host range expansion.</title>
        <authorList>
            <person name="Wyka S.A."/>
            <person name="Mondo S.J."/>
            <person name="Liu M."/>
            <person name="Dettman J."/>
            <person name="Nalam V."/>
            <person name="Broders K.D."/>
        </authorList>
    </citation>
    <scope>NUCLEOTIDE SEQUENCE [LARGE SCALE GENOMIC DNA]</scope>
    <source>
        <strain evidence="2 3">Clav52</strain>
    </source>
</reference>
<evidence type="ECO:0000313" key="2">
    <source>
        <dbReference type="EMBL" id="KAG6288492.1"/>
    </source>
</evidence>
<proteinExistence type="predicted"/>
<dbReference type="AlphaFoldDB" id="A0A9P7QDK2"/>
<comment type="caution">
    <text evidence="2">The sequence shown here is derived from an EMBL/GenBank/DDBJ whole genome shotgun (WGS) entry which is preliminary data.</text>
</comment>
<dbReference type="EMBL" id="SRRH01000469">
    <property type="protein sequence ID" value="KAG6288492.1"/>
    <property type="molecule type" value="Genomic_DNA"/>
</dbReference>
<feature type="compositionally biased region" description="Low complexity" evidence="1">
    <location>
        <begin position="18"/>
        <end position="31"/>
    </location>
</feature>
<protein>
    <recommendedName>
        <fullName evidence="4">BED-type domain-containing protein</fullName>
    </recommendedName>
</protein>
<organism evidence="2 3">
    <name type="scientific">Claviceps aff. purpurea</name>
    <dbReference type="NCBI Taxonomy" id="1967640"/>
    <lineage>
        <taxon>Eukaryota</taxon>
        <taxon>Fungi</taxon>
        <taxon>Dikarya</taxon>
        <taxon>Ascomycota</taxon>
        <taxon>Pezizomycotina</taxon>
        <taxon>Sordariomycetes</taxon>
        <taxon>Hypocreomycetidae</taxon>
        <taxon>Hypocreales</taxon>
        <taxon>Clavicipitaceae</taxon>
        <taxon>Claviceps</taxon>
    </lineage>
</organism>